<evidence type="ECO:0000313" key="3">
    <source>
        <dbReference type="Proteomes" id="UP000325780"/>
    </source>
</evidence>
<accession>A0A5N6TLE3</accession>
<evidence type="ECO:0000256" key="1">
    <source>
        <dbReference type="SAM" id="SignalP"/>
    </source>
</evidence>
<organism evidence="2 3">
    <name type="scientific">Aspergillus avenaceus</name>
    <dbReference type="NCBI Taxonomy" id="36643"/>
    <lineage>
        <taxon>Eukaryota</taxon>
        <taxon>Fungi</taxon>
        <taxon>Dikarya</taxon>
        <taxon>Ascomycota</taxon>
        <taxon>Pezizomycotina</taxon>
        <taxon>Eurotiomycetes</taxon>
        <taxon>Eurotiomycetidae</taxon>
        <taxon>Eurotiales</taxon>
        <taxon>Aspergillaceae</taxon>
        <taxon>Aspergillus</taxon>
        <taxon>Aspergillus subgen. Circumdati</taxon>
    </lineage>
</organism>
<gene>
    <name evidence="2" type="ORF">BDV25DRAFT_142993</name>
</gene>
<keyword evidence="1" id="KW-0732">Signal</keyword>
<evidence type="ECO:0000313" key="2">
    <source>
        <dbReference type="EMBL" id="KAE8147173.1"/>
    </source>
</evidence>
<protein>
    <submittedName>
        <fullName evidence="2">Uncharacterized protein</fullName>
    </submittedName>
</protein>
<reference evidence="2 3" key="1">
    <citation type="submission" date="2019-04" db="EMBL/GenBank/DDBJ databases">
        <title>Friends and foes A comparative genomics study of 23 Aspergillus species from section Flavi.</title>
        <authorList>
            <consortium name="DOE Joint Genome Institute"/>
            <person name="Kjaerbolling I."/>
            <person name="Vesth T."/>
            <person name="Frisvad J.C."/>
            <person name="Nybo J.L."/>
            <person name="Theobald S."/>
            <person name="Kildgaard S."/>
            <person name="Isbrandt T."/>
            <person name="Kuo A."/>
            <person name="Sato A."/>
            <person name="Lyhne E.K."/>
            <person name="Kogle M.E."/>
            <person name="Wiebenga A."/>
            <person name="Kun R.S."/>
            <person name="Lubbers R.J."/>
            <person name="Makela M.R."/>
            <person name="Barry K."/>
            <person name="Chovatia M."/>
            <person name="Clum A."/>
            <person name="Daum C."/>
            <person name="Haridas S."/>
            <person name="He G."/>
            <person name="LaButti K."/>
            <person name="Lipzen A."/>
            <person name="Mondo S."/>
            <person name="Riley R."/>
            <person name="Salamov A."/>
            <person name="Simmons B.A."/>
            <person name="Magnuson J.K."/>
            <person name="Henrissat B."/>
            <person name="Mortensen U.H."/>
            <person name="Larsen T.O."/>
            <person name="Devries R.P."/>
            <person name="Grigoriev I.V."/>
            <person name="Machida M."/>
            <person name="Baker S.E."/>
            <person name="Andersen M.R."/>
        </authorList>
    </citation>
    <scope>NUCLEOTIDE SEQUENCE [LARGE SCALE GENOMIC DNA]</scope>
    <source>
        <strain evidence="2 3">IBT 18842</strain>
    </source>
</reference>
<name>A0A5N6TLE3_ASPAV</name>
<keyword evidence="3" id="KW-1185">Reference proteome</keyword>
<feature type="chain" id="PRO_5025022687" evidence="1">
    <location>
        <begin position="19"/>
        <end position="108"/>
    </location>
</feature>
<sequence>MKLALVLLACANLGAVAAAAAAASPAPSPAPEESDSGLVTFGEEMTMLEDEISVLSGKDCLTTSDSVAASPEHSAGRCVADWGTDAGIASGIGVAVTTNAKVRARIEC</sequence>
<dbReference type="AlphaFoldDB" id="A0A5N6TLE3"/>
<feature type="signal peptide" evidence="1">
    <location>
        <begin position="1"/>
        <end position="18"/>
    </location>
</feature>
<dbReference type="Proteomes" id="UP000325780">
    <property type="component" value="Unassembled WGS sequence"/>
</dbReference>
<proteinExistence type="predicted"/>
<dbReference type="EMBL" id="ML742221">
    <property type="protein sequence ID" value="KAE8147173.1"/>
    <property type="molecule type" value="Genomic_DNA"/>
</dbReference>